<reference evidence="2 3" key="1">
    <citation type="submission" date="2016-10" db="EMBL/GenBank/DDBJ databases">
        <authorList>
            <person name="de Groot N.N."/>
        </authorList>
    </citation>
    <scope>NUCLEOTIDE SEQUENCE [LARGE SCALE GENOMIC DNA]</scope>
    <source>
        <strain evidence="2 3">S5-249</strain>
    </source>
</reference>
<evidence type="ECO:0000313" key="3">
    <source>
        <dbReference type="Proteomes" id="UP000198824"/>
    </source>
</evidence>
<evidence type="ECO:0000259" key="1">
    <source>
        <dbReference type="Pfam" id="PF08242"/>
    </source>
</evidence>
<dbReference type="GO" id="GO:0008168">
    <property type="term" value="F:methyltransferase activity"/>
    <property type="evidence" value="ECO:0007669"/>
    <property type="project" value="UniProtKB-KW"/>
</dbReference>
<sequence>MNDAVARAFDRAADYDRHAQVQREVAGWLADTLVPLAASGARILEVGCGTGFVAAAALPRLDGVDWLMTDIADGMLARARARLGGQPGVRFGLTAGDRLNLPDEAAFDLVCSSLAAQWFDDLPGALAGLMAVLRPGGTLLVTTLMAGTFAEWQRAHAEEGLSPGTPDYPSLENLSAIRPAGASGTITPRTFVEPHRDAASFLRSVRAIGAGTPRPGHRSLGPAALRRVTRRFEATGAVARYEVALCRFDRPLNGS</sequence>
<dbReference type="InterPro" id="IPR013217">
    <property type="entry name" value="Methyltransf_12"/>
</dbReference>
<protein>
    <submittedName>
        <fullName evidence="2">Malonyl-CoA O-methyltransferase</fullName>
    </submittedName>
</protein>
<accession>A0A1I6JAB1</accession>
<dbReference type="SUPFAM" id="SSF53335">
    <property type="entry name" value="S-adenosyl-L-methionine-dependent methyltransferases"/>
    <property type="match status" value="1"/>
</dbReference>
<proteinExistence type="predicted"/>
<dbReference type="GO" id="GO:0032259">
    <property type="term" value="P:methylation"/>
    <property type="evidence" value="ECO:0007669"/>
    <property type="project" value="UniProtKB-KW"/>
</dbReference>
<name>A0A1I6JAB1_9SPHN</name>
<dbReference type="Proteomes" id="UP000198824">
    <property type="component" value="Unassembled WGS sequence"/>
</dbReference>
<dbReference type="STRING" id="1166337.SAMN05192580_0029"/>
<dbReference type="EMBL" id="FOZG01000001">
    <property type="protein sequence ID" value="SFR75933.1"/>
    <property type="molecule type" value="Genomic_DNA"/>
</dbReference>
<feature type="domain" description="Methyltransferase type 12" evidence="1">
    <location>
        <begin position="44"/>
        <end position="139"/>
    </location>
</feature>
<keyword evidence="2" id="KW-0808">Transferase</keyword>
<gene>
    <name evidence="2" type="ORF">SAMN05192580_0029</name>
</gene>
<dbReference type="RefSeq" id="WP_242653224.1">
    <property type="nucleotide sequence ID" value="NZ_FOZG01000001.1"/>
</dbReference>
<dbReference type="Pfam" id="PF08242">
    <property type="entry name" value="Methyltransf_12"/>
    <property type="match status" value="1"/>
</dbReference>
<dbReference type="PANTHER" id="PTHR43464:SF94">
    <property type="entry name" value="MALONYL-[ACYL-CARRIER PROTEIN] O-METHYLTRANSFERASE"/>
    <property type="match status" value="1"/>
</dbReference>
<dbReference type="InterPro" id="IPR029063">
    <property type="entry name" value="SAM-dependent_MTases_sf"/>
</dbReference>
<dbReference type="Gene3D" id="3.40.50.150">
    <property type="entry name" value="Vaccinia Virus protein VP39"/>
    <property type="match status" value="1"/>
</dbReference>
<dbReference type="CDD" id="cd02440">
    <property type="entry name" value="AdoMet_MTases"/>
    <property type="match status" value="1"/>
</dbReference>
<dbReference type="PANTHER" id="PTHR43464">
    <property type="entry name" value="METHYLTRANSFERASE"/>
    <property type="match status" value="1"/>
</dbReference>
<keyword evidence="2" id="KW-0489">Methyltransferase</keyword>
<dbReference type="AlphaFoldDB" id="A0A1I6JAB1"/>
<evidence type="ECO:0000313" key="2">
    <source>
        <dbReference type="EMBL" id="SFR75933.1"/>
    </source>
</evidence>
<organism evidence="2 3">
    <name type="scientific">Sphingomonas jatrophae</name>
    <dbReference type="NCBI Taxonomy" id="1166337"/>
    <lineage>
        <taxon>Bacteria</taxon>
        <taxon>Pseudomonadati</taxon>
        <taxon>Pseudomonadota</taxon>
        <taxon>Alphaproteobacteria</taxon>
        <taxon>Sphingomonadales</taxon>
        <taxon>Sphingomonadaceae</taxon>
        <taxon>Sphingomonas</taxon>
    </lineage>
</organism>
<keyword evidence="3" id="KW-1185">Reference proteome</keyword>